<evidence type="ECO:0000313" key="3">
    <source>
        <dbReference type="Proteomes" id="UP000451860"/>
    </source>
</evidence>
<evidence type="ECO:0000256" key="1">
    <source>
        <dbReference type="SAM" id="MobiDB-lite"/>
    </source>
</evidence>
<sequence length="49" mass="5426">MSERDRASRTTESKQQLEEKSLLGSSYSYVDVGQVSSQTLKDIADNGDD</sequence>
<dbReference type="RefSeq" id="WP_155524110.1">
    <property type="nucleotide sequence ID" value="NZ_VUKF01000017.1"/>
</dbReference>
<dbReference type="AlphaFoldDB" id="A0A7J5UT97"/>
<dbReference type="Proteomes" id="UP000451860">
    <property type="component" value="Unassembled WGS sequence"/>
</dbReference>
<keyword evidence="3" id="KW-1185">Reference proteome</keyword>
<feature type="compositionally biased region" description="Basic and acidic residues" evidence="1">
    <location>
        <begin position="1"/>
        <end position="21"/>
    </location>
</feature>
<protein>
    <submittedName>
        <fullName evidence="2">Uncharacterized protein</fullName>
    </submittedName>
</protein>
<organism evidence="2 3">
    <name type="scientific">Georgenia thermotolerans</name>
    <dbReference type="NCBI Taxonomy" id="527326"/>
    <lineage>
        <taxon>Bacteria</taxon>
        <taxon>Bacillati</taxon>
        <taxon>Actinomycetota</taxon>
        <taxon>Actinomycetes</taxon>
        <taxon>Micrococcales</taxon>
        <taxon>Bogoriellaceae</taxon>
        <taxon>Georgenia</taxon>
    </lineage>
</organism>
<evidence type="ECO:0000313" key="2">
    <source>
        <dbReference type="EMBL" id="KAE8765353.1"/>
    </source>
</evidence>
<dbReference type="EMBL" id="WHJE01000011">
    <property type="protein sequence ID" value="KAE8765353.1"/>
    <property type="molecule type" value="Genomic_DNA"/>
</dbReference>
<accession>A0A7J5UT97</accession>
<gene>
    <name evidence="2" type="ORF">GB883_04110</name>
</gene>
<name>A0A7J5UT97_9MICO</name>
<proteinExistence type="predicted"/>
<feature type="region of interest" description="Disordered" evidence="1">
    <location>
        <begin position="1"/>
        <end position="26"/>
    </location>
</feature>
<reference evidence="2 3" key="1">
    <citation type="submission" date="2019-10" db="EMBL/GenBank/DDBJ databases">
        <title>Georgenia wutianyii sp. nov. and Georgenia yuyongxinii sp. nov. isolated from plateau pika (Ochotona curzoniae) in the Qinghai-Tibet plateau of China.</title>
        <authorList>
            <person name="Tian Z."/>
        </authorList>
    </citation>
    <scope>NUCLEOTIDE SEQUENCE [LARGE SCALE GENOMIC DNA]</scope>
    <source>
        <strain evidence="2 3">DSM 21501</strain>
    </source>
</reference>
<comment type="caution">
    <text evidence="2">The sequence shown here is derived from an EMBL/GenBank/DDBJ whole genome shotgun (WGS) entry which is preliminary data.</text>
</comment>